<reference evidence="1" key="1">
    <citation type="submission" date="2014-12" db="EMBL/GenBank/DDBJ databases">
        <title>Insight into the proteome of Arion vulgaris.</title>
        <authorList>
            <person name="Aradska J."/>
            <person name="Bulat T."/>
            <person name="Smidak R."/>
            <person name="Sarate P."/>
            <person name="Gangsoo J."/>
            <person name="Sialana F."/>
            <person name="Bilban M."/>
            <person name="Lubec G."/>
        </authorList>
    </citation>
    <scope>NUCLEOTIDE SEQUENCE</scope>
    <source>
        <tissue evidence="1">Skin</tissue>
    </source>
</reference>
<gene>
    <name evidence="1" type="primary">ORF45287</name>
</gene>
<organism evidence="1">
    <name type="scientific">Arion vulgaris</name>
    <dbReference type="NCBI Taxonomy" id="1028688"/>
    <lineage>
        <taxon>Eukaryota</taxon>
        <taxon>Metazoa</taxon>
        <taxon>Spiralia</taxon>
        <taxon>Lophotrochozoa</taxon>
        <taxon>Mollusca</taxon>
        <taxon>Gastropoda</taxon>
        <taxon>Heterobranchia</taxon>
        <taxon>Euthyneura</taxon>
        <taxon>Panpulmonata</taxon>
        <taxon>Eupulmonata</taxon>
        <taxon>Stylommatophora</taxon>
        <taxon>Helicina</taxon>
        <taxon>Arionoidea</taxon>
        <taxon>Arionidae</taxon>
        <taxon>Arion</taxon>
    </lineage>
</organism>
<evidence type="ECO:0000313" key="1">
    <source>
        <dbReference type="EMBL" id="CEK62482.1"/>
    </source>
</evidence>
<name>A0A0B6Z275_9EUPU</name>
<accession>A0A0B6Z275</accession>
<protein>
    <submittedName>
        <fullName evidence="1">Uncharacterized protein</fullName>
    </submittedName>
</protein>
<dbReference type="AlphaFoldDB" id="A0A0B6Z275"/>
<sequence>MDDSQIHIDILYWELAFGKTTGERPFPCYTDVFKRDLKVLYINTQDLEKLA</sequence>
<dbReference type="EMBL" id="HACG01015617">
    <property type="protein sequence ID" value="CEK62482.1"/>
    <property type="molecule type" value="Transcribed_RNA"/>
</dbReference>
<proteinExistence type="predicted"/>